<evidence type="ECO:0000313" key="3">
    <source>
        <dbReference type="EMBL" id="EAT60148.1"/>
    </source>
</evidence>
<dbReference type="Gene3D" id="3.30.2310.20">
    <property type="entry name" value="RelE-like"/>
    <property type="match status" value="1"/>
</dbReference>
<evidence type="ECO:0000256" key="1">
    <source>
        <dbReference type="ARBA" id="ARBA00006226"/>
    </source>
</evidence>
<reference evidence="3 4" key="2">
    <citation type="submission" date="2006-07" db="EMBL/GenBank/DDBJ databases">
        <title>Sequencing of the draft genome and assembly of Chlorobium ferroxidans DSM 13031.</title>
        <authorList>
            <consortium name="US DOE Joint Genome Institute (JGI-PGF)"/>
            <person name="Copeland A."/>
            <person name="Lucas S."/>
            <person name="Lapidus A."/>
            <person name="Barry K."/>
            <person name="Glavina del Rio T."/>
            <person name="Dalin E."/>
            <person name="Tice H."/>
            <person name="Bruce D."/>
            <person name="Pitluck S."/>
            <person name="Richardson P."/>
        </authorList>
    </citation>
    <scope>NUCLEOTIDE SEQUENCE [LARGE SCALE GENOMIC DNA]</scope>
    <source>
        <strain evidence="3 4">DSM 13031</strain>
    </source>
</reference>
<dbReference type="Proteomes" id="UP000004162">
    <property type="component" value="Unassembled WGS sequence"/>
</dbReference>
<evidence type="ECO:0000313" key="4">
    <source>
        <dbReference type="Proteomes" id="UP000004162"/>
    </source>
</evidence>
<dbReference type="NCBIfam" id="TIGR02385">
    <property type="entry name" value="RelE_StbE"/>
    <property type="match status" value="1"/>
</dbReference>
<sequence length="90" mass="10675">MRCYSIHWKKSAVKELKKLDKGIIPEIVNSVNDLAVDPLPPGCKKMRGSLQTYRIRKGEYRIIYSIEHEQLIIHVIRVEHRKDIYEKFNP</sequence>
<dbReference type="AlphaFoldDB" id="Q0YUD2"/>
<comment type="similarity">
    <text evidence="1">Belongs to the RelE toxin family.</text>
</comment>
<dbReference type="OrthoDB" id="9805098at2"/>
<dbReference type="PANTHER" id="PTHR35601">
    <property type="entry name" value="TOXIN RELE"/>
    <property type="match status" value="1"/>
</dbReference>
<dbReference type="RefSeq" id="WP_006365424.1">
    <property type="nucleotide sequence ID" value="NZ_AASE01000001.1"/>
</dbReference>
<accession>Q0YUD2</accession>
<name>Q0YUD2_9CHLB</name>
<evidence type="ECO:0000256" key="2">
    <source>
        <dbReference type="ARBA" id="ARBA00022649"/>
    </source>
</evidence>
<dbReference type="InterPro" id="IPR035093">
    <property type="entry name" value="RelE/ParE_toxin_dom_sf"/>
</dbReference>
<comment type="caution">
    <text evidence="3">The sequence shown here is derived from an EMBL/GenBank/DDBJ whole genome shotgun (WGS) entry which is preliminary data.</text>
</comment>
<protein>
    <submittedName>
        <fullName evidence="3">Addiction module toxin, RelE/StbE</fullName>
    </submittedName>
</protein>
<dbReference type="SUPFAM" id="SSF143011">
    <property type="entry name" value="RelE-like"/>
    <property type="match status" value="1"/>
</dbReference>
<proteinExistence type="inferred from homology"/>
<dbReference type="EMBL" id="AASE01000001">
    <property type="protein sequence ID" value="EAT60148.1"/>
    <property type="molecule type" value="Genomic_DNA"/>
</dbReference>
<keyword evidence="4" id="KW-1185">Reference proteome</keyword>
<dbReference type="Pfam" id="PF05016">
    <property type="entry name" value="ParE_toxin"/>
    <property type="match status" value="1"/>
</dbReference>
<reference evidence="3 4" key="1">
    <citation type="submission" date="2006-07" db="EMBL/GenBank/DDBJ databases">
        <title>Annotation of the draft genome assembly of Chlorobium ferroxidans DSM 13031.</title>
        <authorList>
            <consortium name="US DOE Joint Genome Institute (JGI-ORNL)"/>
            <person name="Larimer F."/>
            <person name="Land M."/>
            <person name="Hauser L."/>
        </authorList>
    </citation>
    <scope>NUCLEOTIDE SEQUENCE [LARGE SCALE GENOMIC DNA]</scope>
    <source>
        <strain evidence="3 4">DSM 13031</strain>
    </source>
</reference>
<gene>
    <name evidence="3" type="ORF">CferDRAFT_2155</name>
</gene>
<dbReference type="PANTHER" id="PTHR35601:SF1">
    <property type="entry name" value="TOXIN RELE"/>
    <property type="match status" value="1"/>
</dbReference>
<organism evidence="3 4">
    <name type="scientific">Chlorobium ferrooxidans DSM 13031</name>
    <dbReference type="NCBI Taxonomy" id="377431"/>
    <lineage>
        <taxon>Bacteria</taxon>
        <taxon>Pseudomonadati</taxon>
        <taxon>Chlorobiota</taxon>
        <taxon>Chlorobiia</taxon>
        <taxon>Chlorobiales</taxon>
        <taxon>Chlorobiaceae</taxon>
        <taxon>Chlorobium/Pelodictyon group</taxon>
        <taxon>Chlorobium</taxon>
    </lineage>
</organism>
<keyword evidence="2" id="KW-1277">Toxin-antitoxin system</keyword>
<dbReference type="InterPro" id="IPR007712">
    <property type="entry name" value="RelE/ParE_toxin"/>
</dbReference>